<evidence type="ECO:0000259" key="1">
    <source>
        <dbReference type="Pfam" id="PF11443"/>
    </source>
</evidence>
<dbReference type="InterPro" id="IPR058580">
    <property type="entry name" value="DUF2828"/>
</dbReference>
<sequence length="518" mass="58098">MSNFMDGIKSALNNECNVSVTENGAVGFRTTGKALLDLNFAVASLRSASEHDISQRFTKAFFEDKLMAMKWLFYARDVRGGLGERRLFRACMVPLAKEFPEYVAPVVALVPEYGRWDDLWCLLDTPACDCVTGLVKGQLYDDTQNAAEDKPISLLAKWMPRCKTSSKQTRHYAQILRKAVGMTERQYQHTLANLSRYLLVVEQQMTAKQWEEIDYQRVPSRANLQYNSAFLRHDEDRRRAFLGAVEKGEAKINASVLFPHDIVHRYGYADGTDANLEVLWRNLPDTVQGCGNTIVVADGSGSMRVRIGNTDVSALEVANSLAIYFAERSSGQFKDQYITFSEHPQLVDLSRGKNLREKLRIAAIHNEVANTNIEAVFDLILTTAINKHMDQSDLPANILIISDMEFDGCATTSATCRDRWGHNRVAAPTPRLFEVIAQRYAEAGYQIPRLVFWNVNSRSGTIPVKENDLGVALVSGFSPNIAKMVMSGQTDPYDCLLEAINAERYQQVDDALRPIISA</sequence>
<dbReference type="Proteomes" id="UP000620327">
    <property type="component" value="Unassembled WGS sequence"/>
</dbReference>
<name>A0A923MG61_9FIRM</name>
<comment type="caution">
    <text evidence="3">The sequence shown here is derived from an EMBL/GenBank/DDBJ whole genome shotgun (WGS) entry which is preliminary data.</text>
</comment>
<dbReference type="Pfam" id="PF11443">
    <property type="entry name" value="DUF2828"/>
    <property type="match status" value="2"/>
</dbReference>
<feature type="domain" description="DUF7788" evidence="2">
    <location>
        <begin position="292"/>
        <end position="489"/>
    </location>
</feature>
<feature type="domain" description="DUF2828" evidence="1">
    <location>
        <begin position="164"/>
        <end position="265"/>
    </location>
</feature>
<keyword evidence="4" id="KW-1185">Reference proteome</keyword>
<dbReference type="PANTHER" id="PTHR31373">
    <property type="entry name" value="OS06G0652100 PROTEIN"/>
    <property type="match status" value="1"/>
</dbReference>
<feature type="domain" description="DUF2828" evidence="1">
    <location>
        <begin position="21"/>
        <end position="104"/>
    </location>
</feature>
<accession>A0A923MG61</accession>
<dbReference type="InterPro" id="IPR011205">
    <property type="entry name" value="UCP015417_vWA"/>
</dbReference>
<dbReference type="SUPFAM" id="SSF53300">
    <property type="entry name" value="vWA-like"/>
    <property type="match status" value="1"/>
</dbReference>
<dbReference type="Pfam" id="PF25043">
    <property type="entry name" value="DUF7788"/>
    <property type="match status" value="1"/>
</dbReference>
<dbReference type="InterPro" id="IPR036465">
    <property type="entry name" value="vWFA_dom_sf"/>
</dbReference>
<organism evidence="3 4">
    <name type="scientific">Dysosmobacter segnis</name>
    <dbReference type="NCBI Taxonomy" id="2763042"/>
    <lineage>
        <taxon>Bacteria</taxon>
        <taxon>Bacillati</taxon>
        <taxon>Bacillota</taxon>
        <taxon>Clostridia</taxon>
        <taxon>Eubacteriales</taxon>
        <taxon>Oscillospiraceae</taxon>
        <taxon>Dysosmobacter</taxon>
    </lineage>
</organism>
<evidence type="ECO:0000259" key="2">
    <source>
        <dbReference type="Pfam" id="PF25043"/>
    </source>
</evidence>
<proteinExistence type="predicted"/>
<dbReference type="Gene3D" id="3.40.50.410">
    <property type="entry name" value="von Willebrand factor, type A domain"/>
    <property type="match status" value="1"/>
</dbReference>
<protein>
    <submittedName>
        <fullName evidence="3">DUF2828 family protein</fullName>
    </submittedName>
</protein>
<dbReference type="AlphaFoldDB" id="A0A923MG61"/>
<dbReference type="PIRSF" id="PIRSF015417">
    <property type="entry name" value="T31B5_30_vWA"/>
    <property type="match status" value="1"/>
</dbReference>
<dbReference type="EMBL" id="JACOQI010000002">
    <property type="protein sequence ID" value="MBC5769471.1"/>
    <property type="molecule type" value="Genomic_DNA"/>
</dbReference>
<evidence type="ECO:0000313" key="4">
    <source>
        <dbReference type="Proteomes" id="UP000620327"/>
    </source>
</evidence>
<reference evidence="3" key="1">
    <citation type="submission" date="2020-08" db="EMBL/GenBank/DDBJ databases">
        <title>Genome public.</title>
        <authorList>
            <person name="Liu C."/>
            <person name="Sun Q."/>
        </authorList>
    </citation>
    <scope>NUCLEOTIDE SEQUENCE</scope>
    <source>
        <strain evidence="3">BX15</strain>
    </source>
</reference>
<dbReference type="PANTHER" id="PTHR31373:SF27">
    <property type="entry name" value="TROVE DOMAIN-CONTAINING PROTEIN"/>
    <property type="match status" value="1"/>
</dbReference>
<evidence type="ECO:0000313" key="3">
    <source>
        <dbReference type="EMBL" id="MBC5769471.1"/>
    </source>
</evidence>
<gene>
    <name evidence="3" type="ORF">H8Z83_03935</name>
</gene>
<dbReference type="InterPro" id="IPR056690">
    <property type="entry name" value="DUF7788"/>
</dbReference>
<dbReference type="RefSeq" id="WP_187013818.1">
    <property type="nucleotide sequence ID" value="NZ_JACOQI010000002.1"/>
</dbReference>